<dbReference type="PANTHER" id="PTHR40254:SF1">
    <property type="entry name" value="BLR0577 PROTEIN"/>
    <property type="match status" value="1"/>
</dbReference>
<protein>
    <recommendedName>
        <fullName evidence="1">FAD-dependent urate hydroxylase HpyO/Asp monooxygenase CreE-like FAD/NAD(P)-binding domain-containing protein</fullName>
    </recommendedName>
</protein>
<dbReference type="Gene3D" id="3.50.50.60">
    <property type="entry name" value="FAD/NAD(P)-binding domain"/>
    <property type="match status" value="1"/>
</dbReference>
<organism evidence="2 3">
    <name type="scientific">Pirellulimonas nuda</name>
    <dbReference type="NCBI Taxonomy" id="2528009"/>
    <lineage>
        <taxon>Bacteria</taxon>
        <taxon>Pseudomonadati</taxon>
        <taxon>Planctomycetota</taxon>
        <taxon>Planctomycetia</taxon>
        <taxon>Pirellulales</taxon>
        <taxon>Lacipirellulaceae</taxon>
        <taxon>Pirellulimonas</taxon>
    </lineage>
</organism>
<dbReference type="Proteomes" id="UP000317429">
    <property type="component" value="Chromosome"/>
</dbReference>
<dbReference type="RefSeq" id="WP_197526839.1">
    <property type="nucleotide sequence ID" value="NZ_CP036291.1"/>
</dbReference>
<accession>A0A518DDL4</accession>
<dbReference type="AlphaFoldDB" id="A0A518DDL4"/>
<evidence type="ECO:0000313" key="2">
    <source>
        <dbReference type="EMBL" id="QDU89553.1"/>
    </source>
</evidence>
<gene>
    <name evidence="2" type="ORF">Pla175_29450</name>
</gene>
<dbReference type="EMBL" id="CP036291">
    <property type="protein sequence ID" value="QDU89553.1"/>
    <property type="molecule type" value="Genomic_DNA"/>
</dbReference>
<evidence type="ECO:0000313" key="3">
    <source>
        <dbReference type="Proteomes" id="UP000317429"/>
    </source>
</evidence>
<dbReference type="InterPro" id="IPR038732">
    <property type="entry name" value="HpyO/CreE_NAD-binding"/>
</dbReference>
<reference evidence="2 3" key="1">
    <citation type="submission" date="2019-02" db="EMBL/GenBank/DDBJ databases">
        <title>Deep-cultivation of Planctomycetes and their phenomic and genomic characterization uncovers novel biology.</title>
        <authorList>
            <person name="Wiegand S."/>
            <person name="Jogler M."/>
            <person name="Boedeker C."/>
            <person name="Pinto D."/>
            <person name="Vollmers J."/>
            <person name="Rivas-Marin E."/>
            <person name="Kohn T."/>
            <person name="Peeters S.H."/>
            <person name="Heuer A."/>
            <person name="Rast P."/>
            <person name="Oberbeckmann S."/>
            <person name="Bunk B."/>
            <person name="Jeske O."/>
            <person name="Meyerdierks A."/>
            <person name="Storesund J.E."/>
            <person name="Kallscheuer N."/>
            <person name="Luecker S."/>
            <person name="Lage O.M."/>
            <person name="Pohl T."/>
            <person name="Merkel B.J."/>
            <person name="Hornburger P."/>
            <person name="Mueller R.-W."/>
            <person name="Bruemmer F."/>
            <person name="Labrenz M."/>
            <person name="Spormann A.M."/>
            <person name="Op den Camp H."/>
            <person name="Overmann J."/>
            <person name="Amann R."/>
            <person name="Jetten M.S.M."/>
            <person name="Mascher T."/>
            <person name="Medema M.H."/>
            <person name="Devos D.P."/>
            <person name="Kaster A.-K."/>
            <person name="Ovreas L."/>
            <person name="Rohde M."/>
            <person name="Galperin M.Y."/>
            <person name="Jogler C."/>
        </authorList>
    </citation>
    <scope>NUCLEOTIDE SEQUENCE [LARGE SCALE GENOMIC DNA]</scope>
    <source>
        <strain evidence="2 3">Pla175</strain>
    </source>
</reference>
<dbReference type="SUPFAM" id="SSF51905">
    <property type="entry name" value="FAD/NAD(P)-binding domain"/>
    <property type="match status" value="1"/>
</dbReference>
<name>A0A518DDL4_9BACT</name>
<dbReference type="Pfam" id="PF13454">
    <property type="entry name" value="NAD_binding_9"/>
    <property type="match status" value="1"/>
</dbReference>
<keyword evidence="3" id="KW-1185">Reference proteome</keyword>
<sequence>MTALTPLAGHRRRPPSSAATAPYRIAIVGAGPRGLHALEAVAAAYGSASGRKPVDVTFFDPAEAPGAGAVYAPSQPPWLRMNFPAKRVSAWSCSSADRPSRLGFVDWCHRRGHTQVTDGVYAPRSLVGAYLSDCFATLVKQLPPGITCRVEQQRVAAVAPLPSRVEIVAGGRRLGFDEAVVTTGHGCDAHARPRGGVWPLASIARHAEGWVGQRVAVRGFALTAIDAILALTEGQGGRFEPEGAVWRYRASGREPVVIAPFSRSGRPMYAKPDYAVAQAWGEWDGWRRVCDRLASLETMHGSLDFLVDIRPVLLSVADSFAAWARGDREPLEGGAARSWLDRQAAAPEDALACWEQSCAIAGGRRPPDPASALGEVWRRCYPQLVRLVSYGGLRSSSCASWKQFAVIMERVAFGPPAENVRRLLALVGSGRLDLGFLPAPAVTRQERGWRVERGAHRFDASVLVHAVIAGPEQNAQRGPLGKLLANGYLALAAETGGVKVDRQGRPVGAALPSGDRLRVFGRATEGWILGADTLNRELHPETARWAVDLVRRLPALDL</sequence>
<feature type="domain" description="FAD-dependent urate hydroxylase HpyO/Asp monooxygenase CreE-like FAD/NAD(P)-binding" evidence="1">
    <location>
        <begin position="26"/>
        <end position="185"/>
    </location>
</feature>
<evidence type="ECO:0000259" key="1">
    <source>
        <dbReference type="Pfam" id="PF13454"/>
    </source>
</evidence>
<dbReference type="InterPro" id="IPR036188">
    <property type="entry name" value="FAD/NAD-bd_sf"/>
</dbReference>
<dbReference type="InterPro" id="IPR052189">
    <property type="entry name" value="L-asp_N-monooxygenase_NS-form"/>
</dbReference>
<proteinExistence type="predicted"/>
<dbReference type="KEGG" id="pnd:Pla175_29450"/>
<dbReference type="PANTHER" id="PTHR40254">
    <property type="entry name" value="BLR0577 PROTEIN"/>
    <property type="match status" value="1"/>
</dbReference>